<dbReference type="EMBL" id="VOFY01000040">
    <property type="protein sequence ID" value="KAA8579202.1"/>
    <property type="molecule type" value="Genomic_DNA"/>
</dbReference>
<evidence type="ECO:0000313" key="5">
    <source>
        <dbReference type="Proteomes" id="UP000327493"/>
    </source>
</evidence>
<dbReference type="InterPro" id="IPR037353">
    <property type="entry name" value="ASH2"/>
</dbReference>
<dbReference type="PANTHER" id="PTHR10598:SF0">
    <property type="entry name" value="SET1_ASH2 HISTONE METHYLTRANSFERASE COMPLEX SUBUNIT ASH2"/>
    <property type="match status" value="1"/>
</dbReference>
<dbReference type="InterPro" id="IPR013320">
    <property type="entry name" value="ConA-like_dom_sf"/>
</dbReference>
<evidence type="ECO:0000313" key="4">
    <source>
        <dbReference type="EMBL" id="KAA8579202.1"/>
    </source>
</evidence>
<sequence length="142" mass="15797">MVRASHGIRKGSWFFEVTVEEMPPETAARLGWQPAGAAGLRQVQLLVAQQEGHAMIFYKNGVSQGVAFENLFEGMYFPAISLYKSCTVSVNFGPHFKHPPKELKYQPMSDMGWGAVIEHTLADMLYHVETDVDGRRSPPGPC</sequence>
<dbReference type="InterPro" id="IPR043136">
    <property type="entry name" value="B30.2/SPRY_sf"/>
</dbReference>
<reference evidence="4 5" key="1">
    <citation type="submission" date="2019-08" db="EMBL/GenBank/DDBJ databases">
        <title>A chromosome-level genome assembly, high-density linkage maps, and genome scans reveal the genomic architecture of hybrid incompatibilities underlying speciation via character displacement in darters (Percidae: Etheostominae).</title>
        <authorList>
            <person name="Moran R.L."/>
            <person name="Catchen J.M."/>
            <person name="Fuller R.C."/>
        </authorList>
    </citation>
    <scope>NUCLEOTIDE SEQUENCE [LARGE SCALE GENOMIC DNA]</scope>
    <source>
        <strain evidence="4">EspeVRDwgs_2016</strain>
        <tissue evidence="4">Muscle</tissue>
    </source>
</reference>
<name>A0A5J5CBS6_9PERO</name>
<dbReference type="Proteomes" id="UP000327493">
    <property type="component" value="Unassembled WGS sequence"/>
</dbReference>
<dbReference type="SUPFAM" id="SSF49899">
    <property type="entry name" value="Concanavalin A-like lectins/glucanases"/>
    <property type="match status" value="1"/>
</dbReference>
<proteinExistence type="predicted"/>
<protein>
    <recommendedName>
        <fullName evidence="3">SPRY domain-containing protein</fullName>
    </recommendedName>
</protein>
<dbReference type="GO" id="GO:0000976">
    <property type="term" value="F:transcription cis-regulatory region binding"/>
    <property type="evidence" value="ECO:0007669"/>
    <property type="project" value="TreeGrafter"/>
</dbReference>
<dbReference type="Gene3D" id="2.60.120.920">
    <property type="match status" value="2"/>
</dbReference>
<gene>
    <name evidence="4" type="ORF">FQN60_000024</name>
</gene>
<dbReference type="CDD" id="cd12872">
    <property type="entry name" value="SPRY_Ash2"/>
    <property type="match status" value="1"/>
</dbReference>
<dbReference type="GO" id="GO:0048188">
    <property type="term" value="C:Set1C/COMPASS complex"/>
    <property type="evidence" value="ECO:0007669"/>
    <property type="project" value="InterPro"/>
</dbReference>
<evidence type="ECO:0000256" key="2">
    <source>
        <dbReference type="ARBA" id="ARBA00023242"/>
    </source>
</evidence>
<keyword evidence="2" id="KW-0539">Nucleus</keyword>
<dbReference type="PANTHER" id="PTHR10598">
    <property type="entry name" value="SET1/ASH2 HISTONE METHYLTRANSFERASE COMPLEX SUBUNIT ASH2"/>
    <property type="match status" value="1"/>
</dbReference>
<evidence type="ECO:0000259" key="3">
    <source>
        <dbReference type="Pfam" id="PF00622"/>
    </source>
</evidence>
<accession>A0A5J5CBS6</accession>
<comment type="subcellular location">
    <subcellularLocation>
        <location evidence="1">Nucleus</location>
    </subcellularLocation>
</comment>
<dbReference type="AlphaFoldDB" id="A0A5J5CBS6"/>
<keyword evidence="5" id="KW-1185">Reference proteome</keyword>
<dbReference type="Pfam" id="PF00622">
    <property type="entry name" value="SPRY"/>
    <property type="match status" value="1"/>
</dbReference>
<comment type="caution">
    <text evidence="4">The sequence shown here is derived from an EMBL/GenBank/DDBJ whole genome shotgun (WGS) entry which is preliminary data.</text>
</comment>
<feature type="domain" description="SPRY" evidence="3">
    <location>
        <begin position="52"/>
        <end position="94"/>
    </location>
</feature>
<organism evidence="4 5">
    <name type="scientific">Etheostoma spectabile</name>
    <name type="common">orangethroat darter</name>
    <dbReference type="NCBI Taxonomy" id="54343"/>
    <lineage>
        <taxon>Eukaryota</taxon>
        <taxon>Metazoa</taxon>
        <taxon>Chordata</taxon>
        <taxon>Craniata</taxon>
        <taxon>Vertebrata</taxon>
        <taxon>Euteleostomi</taxon>
        <taxon>Actinopterygii</taxon>
        <taxon>Neopterygii</taxon>
        <taxon>Teleostei</taxon>
        <taxon>Neoteleostei</taxon>
        <taxon>Acanthomorphata</taxon>
        <taxon>Eupercaria</taxon>
        <taxon>Perciformes</taxon>
        <taxon>Percoidei</taxon>
        <taxon>Percidae</taxon>
        <taxon>Etheostomatinae</taxon>
        <taxon>Etheostoma</taxon>
    </lineage>
</organism>
<evidence type="ECO:0000256" key="1">
    <source>
        <dbReference type="ARBA" id="ARBA00004123"/>
    </source>
</evidence>
<dbReference type="InterPro" id="IPR003877">
    <property type="entry name" value="SPRY_dom"/>
</dbReference>